<keyword evidence="3" id="KW-1185">Reference proteome</keyword>
<evidence type="ECO:0008006" key="4">
    <source>
        <dbReference type="Google" id="ProtNLM"/>
    </source>
</evidence>
<protein>
    <recommendedName>
        <fullName evidence="4">Secreted protein</fullName>
    </recommendedName>
</protein>
<organism evidence="2 3">
    <name type="scientific">Arthrobacter parietis</name>
    <dbReference type="NCBI Taxonomy" id="271434"/>
    <lineage>
        <taxon>Bacteria</taxon>
        <taxon>Bacillati</taxon>
        <taxon>Actinomycetota</taxon>
        <taxon>Actinomycetes</taxon>
        <taxon>Micrococcales</taxon>
        <taxon>Micrococcaceae</taxon>
        <taxon>Arthrobacter</taxon>
    </lineage>
</organism>
<accession>A0ABP5MPN1</accession>
<name>A0ABP5MPN1_9MICC</name>
<proteinExistence type="predicted"/>
<evidence type="ECO:0000256" key="1">
    <source>
        <dbReference type="SAM" id="Phobius"/>
    </source>
</evidence>
<evidence type="ECO:0000313" key="3">
    <source>
        <dbReference type="Proteomes" id="UP001500974"/>
    </source>
</evidence>
<comment type="caution">
    <text evidence="2">The sequence shown here is derived from an EMBL/GenBank/DDBJ whole genome shotgun (WGS) entry which is preliminary data.</text>
</comment>
<feature type="transmembrane region" description="Helical" evidence="1">
    <location>
        <begin position="34"/>
        <end position="53"/>
    </location>
</feature>
<dbReference type="EMBL" id="BAAAON010000002">
    <property type="protein sequence ID" value="GAA2176571.1"/>
    <property type="molecule type" value="Genomic_DNA"/>
</dbReference>
<keyword evidence="1" id="KW-1133">Transmembrane helix</keyword>
<reference evidence="3" key="1">
    <citation type="journal article" date="2019" name="Int. J. Syst. Evol. Microbiol.">
        <title>The Global Catalogue of Microorganisms (GCM) 10K type strain sequencing project: providing services to taxonomists for standard genome sequencing and annotation.</title>
        <authorList>
            <consortium name="The Broad Institute Genomics Platform"/>
            <consortium name="The Broad Institute Genome Sequencing Center for Infectious Disease"/>
            <person name="Wu L."/>
            <person name="Ma J."/>
        </authorList>
    </citation>
    <scope>NUCLEOTIDE SEQUENCE [LARGE SCALE GENOMIC DNA]</scope>
    <source>
        <strain evidence="3">JCM 14917</strain>
    </source>
</reference>
<keyword evidence="1" id="KW-0472">Membrane</keyword>
<keyword evidence="1" id="KW-0812">Transmembrane</keyword>
<dbReference type="Proteomes" id="UP001500974">
    <property type="component" value="Unassembled WGS sequence"/>
</dbReference>
<gene>
    <name evidence="2" type="ORF">GCM10009784_23570</name>
</gene>
<sequence>MPLMVSPARTTYVVALLCMGTIRGTCVATRAAGIMAPVALAAAGMVFNGWYALWPAAGAAAAGAASASDERTTAGIAAEDTAIPIPRFRKGVVQAAGTFSGDDGRWAVMVCPHL</sequence>
<evidence type="ECO:0000313" key="2">
    <source>
        <dbReference type="EMBL" id="GAA2176571.1"/>
    </source>
</evidence>